<evidence type="ECO:0000256" key="1">
    <source>
        <dbReference type="ARBA" id="ARBA00022884"/>
    </source>
</evidence>
<feature type="domain" description="Integrase catalytic" evidence="2">
    <location>
        <begin position="161"/>
        <end position="243"/>
    </location>
</feature>
<keyword evidence="4" id="KW-1185">Reference proteome</keyword>
<keyword evidence="1" id="KW-0694">RNA-binding</keyword>
<dbReference type="Pfam" id="PF17921">
    <property type="entry name" value="Integrase_H2C2"/>
    <property type="match status" value="1"/>
</dbReference>
<organism evidence="3 4">
    <name type="scientific">Austropuccinia psidii MF-1</name>
    <dbReference type="NCBI Taxonomy" id="1389203"/>
    <lineage>
        <taxon>Eukaryota</taxon>
        <taxon>Fungi</taxon>
        <taxon>Dikarya</taxon>
        <taxon>Basidiomycota</taxon>
        <taxon>Pucciniomycotina</taxon>
        <taxon>Pucciniomycetes</taxon>
        <taxon>Pucciniales</taxon>
        <taxon>Sphaerophragmiaceae</taxon>
        <taxon>Austropuccinia</taxon>
    </lineage>
</organism>
<dbReference type="SUPFAM" id="SSF53098">
    <property type="entry name" value="Ribonuclease H-like"/>
    <property type="match status" value="1"/>
</dbReference>
<dbReference type="GO" id="GO:0005634">
    <property type="term" value="C:nucleus"/>
    <property type="evidence" value="ECO:0007669"/>
    <property type="project" value="UniProtKB-ARBA"/>
</dbReference>
<dbReference type="Gene3D" id="3.30.420.10">
    <property type="entry name" value="Ribonuclease H-like superfamily/Ribonuclease H"/>
    <property type="match status" value="1"/>
</dbReference>
<dbReference type="OrthoDB" id="1922221at2759"/>
<gene>
    <name evidence="3" type="ORF">O181_005121</name>
</gene>
<dbReference type="InterPro" id="IPR050951">
    <property type="entry name" value="Retrovirus_Pol_polyprotein"/>
</dbReference>
<dbReference type="PANTHER" id="PTHR37984">
    <property type="entry name" value="PROTEIN CBG26694"/>
    <property type="match status" value="1"/>
</dbReference>
<dbReference type="EMBL" id="AVOT02001030">
    <property type="protein sequence ID" value="MBW0465406.1"/>
    <property type="molecule type" value="Genomic_DNA"/>
</dbReference>
<dbReference type="PROSITE" id="PS50994">
    <property type="entry name" value="INTEGRASE"/>
    <property type="match status" value="1"/>
</dbReference>
<dbReference type="GO" id="GO:0015074">
    <property type="term" value="P:DNA integration"/>
    <property type="evidence" value="ECO:0007669"/>
    <property type="project" value="InterPro"/>
</dbReference>
<dbReference type="AlphaFoldDB" id="A0A9Q3BGR1"/>
<dbReference type="Proteomes" id="UP000765509">
    <property type="component" value="Unassembled WGS sequence"/>
</dbReference>
<dbReference type="InterPro" id="IPR036397">
    <property type="entry name" value="RNaseH_sf"/>
</dbReference>
<reference evidence="3" key="1">
    <citation type="submission" date="2021-03" db="EMBL/GenBank/DDBJ databases">
        <title>Draft genome sequence of rust myrtle Austropuccinia psidii MF-1, a brazilian biotype.</title>
        <authorList>
            <person name="Quecine M.C."/>
            <person name="Pachon D.M.R."/>
            <person name="Bonatelli M.L."/>
            <person name="Correr F.H."/>
            <person name="Franceschini L.M."/>
            <person name="Leite T.F."/>
            <person name="Margarido G.R.A."/>
            <person name="Almeida C.A."/>
            <person name="Ferrarezi J.A."/>
            <person name="Labate C.A."/>
        </authorList>
    </citation>
    <scope>NUCLEOTIDE SEQUENCE</scope>
    <source>
        <strain evidence="3">MF-1</strain>
    </source>
</reference>
<dbReference type="FunFam" id="1.10.340.70:FF:000001">
    <property type="entry name" value="Retrovirus-related Pol polyprotein from transposon gypsy-like Protein"/>
    <property type="match status" value="1"/>
</dbReference>
<protein>
    <recommendedName>
        <fullName evidence="2">Integrase catalytic domain-containing protein</fullName>
    </recommendedName>
</protein>
<accession>A0A9Q3BGR1</accession>
<dbReference type="GO" id="GO:0003723">
    <property type="term" value="F:RNA binding"/>
    <property type="evidence" value="ECO:0007669"/>
    <property type="project" value="UniProtKB-KW"/>
</dbReference>
<sequence length="243" mass="28794">MKATNRHMFSWQKAIQEYRGNMTIIYRKGKSHTNADGLSRWALDNKYRSPELESQLEEAWLRDYNDKKFLLIDGLLYHREKNTRGLTVIDRDHISLILQEFHDCPYMGHMSEDRTKERITSTAWWPQWEQELNEYINSFQRCQKENIKHGKKYGLLQHIEESKHPLETLNMDWVTGLVPGGKENVNAFLVIVDRYSKSLRFLPCHKQDTAMDTALSFWNNIISTCGIPKFIMSDRDPKFTSEF</sequence>
<dbReference type="Gene3D" id="1.10.340.70">
    <property type="match status" value="1"/>
</dbReference>
<dbReference type="InterPro" id="IPR041588">
    <property type="entry name" value="Integrase_H2C2"/>
</dbReference>
<dbReference type="PANTHER" id="PTHR37984:SF5">
    <property type="entry name" value="PROTEIN NYNRIN-LIKE"/>
    <property type="match status" value="1"/>
</dbReference>
<proteinExistence type="predicted"/>
<dbReference type="InterPro" id="IPR012337">
    <property type="entry name" value="RNaseH-like_sf"/>
</dbReference>
<dbReference type="InterPro" id="IPR001584">
    <property type="entry name" value="Integrase_cat-core"/>
</dbReference>
<evidence type="ECO:0000313" key="4">
    <source>
        <dbReference type="Proteomes" id="UP000765509"/>
    </source>
</evidence>
<name>A0A9Q3BGR1_9BASI</name>
<evidence type="ECO:0000259" key="2">
    <source>
        <dbReference type="PROSITE" id="PS50994"/>
    </source>
</evidence>
<evidence type="ECO:0000313" key="3">
    <source>
        <dbReference type="EMBL" id="MBW0465406.1"/>
    </source>
</evidence>
<comment type="caution">
    <text evidence="3">The sequence shown here is derived from an EMBL/GenBank/DDBJ whole genome shotgun (WGS) entry which is preliminary data.</text>
</comment>